<dbReference type="EMBL" id="CACRXK020001446">
    <property type="protein sequence ID" value="CAB3989215.1"/>
    <property type="molecule type" value="Genomic_DNA"/>
</dbReference>
<protein>
    <submittedName>
        <fullName evidence="1">Uncharacterized protein</fullName>
    </submittedName>
</protein>
<keyword evidence="2" id="KW-1185">Reference proteome</keyword>
<dbReference type="AlphaFoldDB" id="A0A7D9DN05"/>
<reference evidence="1" key="1">
    <citation type="submission" date="2020-04" db="EMBL/GenBank/DDBJ databases">
        <authorList>
            <person name="Alioto T."/>
            <person name="Alioto T."/>
            <person name="Gomez Garrido J."/>
        </authorList>
    </citation>
    <scope>NUCLEOTIDE SEQUENCE</scope>
    <source>
        <strain evidence="1">A484AB</strain>
    </source>
</reference>
<name>A0A7D9DN05_PARCT</name>
<sequence>MAAENMKCIAILIFFQFGVLITLILQFNAMAIAYKLLQKKRMLLISAYLCLKNNKWAKRKKHLKLRRLCRKRRTIWVANGRTDQWWTNLLHENIPPGTWNKNLRMSKECFYNLVAQLDPVIGPKLNSPNYRFLTTDKKLAVTLYYLKDTGSLWMTANTFGIHQSTVTKVITEVCSAINKLLGPTYIHLPRNKDEMRQKASEFELKFGMIQAIGCIDGTHVALKRPPDNSQVCLW</sequence>
<comment type="caution">
    <text evidence="1">The sequence shown here is derived from an EMBL/GenBank/DDBJ whole genome shotgun (WGS) entry which is preliminary data.</text>
</comment>
<dbReference type="Proteomes" id="UP001152795">
    <property type="component" value="Unassembled WGS sequence"/>
</dbReference>
<proteinExistence type="predicted"/>
<accession>A0A7D9DN05</accession>
<organism evidence="1 2">
    <name type="scientific">Paramuricea clavata</name>
    <name type="common">Red gorgonian</name>
    <name type="synonym">Violescent sea-whip</name>
    <dbReference type="NCBI Taxonomy" id="317549"/>
    <lineage>
        <taxon>Eukaryota</taxon>
        <taxon>Metazoa</taxon>
        <taxon>Cnidaria</taxon>
        <taxon>Anthozoa</taxon>
        <taxon>Octocorallia</taxon>
        <taxon>Malacalcyonacea</taxon>
        <taxon>Plexauridae</taxon>
        <taxon>Paramuricea</taxon>
    </lineage>
</organism>
<evidence type="ECO:0000313" key="1">
    <source>
        <dbReference type="EMBL" id="CAB3989215.1"/>
    </source>
</evidence>
<evidence type="ECO:0000313" key="2">
    <source>
        <dbReference type="Proteomes" id="UP001152795"/>
    </source>
</evidence>
<dbReference type="OrthoDB" id="5969116at2759"/>
<gene>
    <name evidence="1" type="ORF">PACLA_8A044398</name>
</gene>